<dbReference type="InterPro" id="IPR051012">
    <property type="entry name" value="CellSynth/LPSAsmb/PSIAsmb"/>
</dbReference>
<dbReference type="AlphaFoldDB" id="A0A1F5YZY0"/>
<sequence length="379" mass="43024">MRRILILLTILSIWIISVASSPVVTGAKVRMKSKKFEETVQVLEENKGKYPDDPELFYYLARAYAGIAQWADAGKNFSVALEKNPDRELRKEIDKYRDNYWAQFVKEATALLGQKRFTDAIGKFQIANIINPERKESYENLGIAYLEQAQIFQSAEPPKPDSANLYFDSSIESLKKAIELDPQDEQFQKNLGQAYIAAGKEGEAVEVFEQYLEKFPDDITAQKKLATIYMTRKEFPKAVDMYDGLLADAGVELSAADYFNAGTCYYQEYMKIFKAEDEATKKKAAELLGKAADAYTEVVAQDPTDCESGEQLYYICITQEKWQEVIKTIEMMLTNGCERSYVTLSNLSVAYTKINNMEKAKQLYEEAQAKKPNEGGKSN</sequence>
<comment type="caution">
    <text evidence="4">The sequence shown here is derived from an EMBL/GenBank/DDBJ whole genome shotgun (WGS) entry which is preliminary data.</text>
</comment>
<proteinExistence type="predicted"/>
<dbReference type="STRING" id="1817867.A3F83_04045"/>
<accession>A0A1F5YZY0</accession>
<organism evidence="4 5">
    <name type="scientific">Candidatus Glassbacteria bacterium RIFCSPLOWO2_12_FULL_58_11</name>
    <dbReference type="NCBI Taxonomy" id="1817867"/>
    <lineage>
        <taxon>Bacteria</taxon>
        <taxon>Candidatus Glassiibacteriota</taxon>
    </lineage>
</organism>
<feature type="repeat" description="TPR" evidence="3">
    <location>
        <begin position="341"/>
        <end position="374"/>
    </location>
</feature>
<evidence type="ECO:0000256" key="1">
    <source>
        <dbReference type="ARBA" id="ARBA00022737"/>
    </source>
</evidence>
<dbReference type="PANTHER" id="PTHR45586:SF1">
    <property type="entry name" value="LIPOPOLYSACCHARIDE ASSEMBLY PROTEIN B"/>
    <property type="match status" value="1"/>
</dbReference>
<dbReference type="PANTHER" id="PTHR45586">
    <property type="entry name" value="TPR REPEAT-CONTAINING PROTEIN PA4667"/>
    <property type="match status" value="1"/>
</dbReference>
<feature type="repeat" description="TPR" evidence="3">
    <location>
        <begin position="54"/>
        <end position="87"/>
    </location>
</feature>
<evidence type="ECO:0000313" key="4">
    <source>
        <dbReference type="EMBL" id="OGG05770.1"/>
    </source>
</evidence>
<dbReference type="InterPro" id="IPR019734">
    <property type="entry name" value="TPR_rpt"/>
</dbReference>
<evidence type="ECO:0000313" key="5">
    <source>
        <dbReference type="Proteomes" id="UP000179129"/>
    </source>
</evidence>
<feature type="repeat" description="TPR" evidence="3">
    <location>
        <begin position="185"/>
        <end position="218"/>
    </location>
</feature>
<dbReference type="Gene3D" id="1.25.40.10">
    <property type="entry name" value="Tetratricopeptide repeat domain"/>
    <property type="match status" value="3"/>
</dbReference>
<protein>
    <recommendedName>
        <fullName evidence="6">Outer membrane lipoprotein BamD-like domain-containing protein</fullName>
    </recommendedName>
</protein>
<evidence type="ECO:0008006" key="6">
    <source>
        <dbReference type="Google" id="ProtNLM"/>
    </source>
</evidence>
<dbReference type="InterPro" id="IPR011990">
    <property type="entry name" value="TPR-like_helical_dom_sf"/>
</dbReference>
<keyword evidence="2 3" id="KW-0802">TPR repeat</keyword>
<dbReference type="PROSITE" id="PS50005">
    <property type="entry name" value="TPR"/>
    <property type="match status" value="3"/>
</dbReference>
<gene>
    <name evidence="4" type="ORF">A3F83_04045</name>
</gene>
<evidence type="ECO:0000256" key="2">
    <source>
        <dbReference type="ARBA" id="ARBA00022803"/>
    </source>
</evidence>
<dbReference type="Pfam" id="PF14559">
    <property type="entry name" value="TPR_19"/>
    <property type="match status" value="1"/>
</dbReference>
<reference evidence="4 5" key="1">
    <citation type="journal article" date="2016" name="Nat. Commun.">
        <title>Thousands of microbial genomes shed light on interconnected biogeochemical processes in an aquifer system.</title>
        <authorList>
            <person name="Anantharaman K."/>
            <person name="Brown C.T."/>
            <person name="Hug L.A."/>
            <person name="Sharon I."/>
            <person name="Castelle C.J."/>
            <person name="Probst A.J."/>
            <person name="Thomas B.C."/>
            <person name="Singh A."/>
            <person name="Wilkins M.J."/>
            <person name="Karaoz U."/>
            <person name="Brodie E.L."/>
            <person name="Williams K.H."/>
            <person name="Hubbard S.S."/>
            <person name="Banfield J.F."/>
        </authorList>
    </citation>
    <scope>NUCLEOTIDE SEQUENCE [LARGE SCALE GENOMIC DNA]</scope>
</reference>
<dbReference type="SUPFAM" id="SSF48452">
    <property type="entry name" value="TPR-like"/>
    <property type="match status" value="1"/>
</dbReference>
<keyword evidence="1" id="KW-0677">Repeat</keyword>
<dbReference type="EMBL" id="MFIX01000039">
    <property type="protein sequence ID" value="OGG05770.1"/>
    <property type="molecule type" value="Genomic_DNA"/>
</dbReference>
<dbReference type="Proteomes" id="UP000179129">
    <property type="component" value="Unassembled WGS sequence"/>
</dbReference>
<dbReference type="Pfam" id="PF13176">
    <property type="entry name" value="TPR_7"/>
    <property type="match status" value="1"/>
</dbReference>
<dbReference type="SMART" id="SM00028">
    <property type="entry name" value="TPR"/>
    <property type="match status" value="4"/>
</dbReference>
<name>A0A1F5YZY0_9BACT</name>
<evidence type="ECO:0000256" key="3">
    <source>
        <dbReference type="PROSITE-ProRule" id="PRU00339"/>
    </source>
</evidence>